<reference evidence="2" key="1">
    <citation type="submission" date="2021-02" db="EMBL/GenBank/DDBJ databases">
        <authorList>
            <person name="Dougan E. K."/>
            <person name="Rhodes N."/>
            <person name="Thang M."/>
            <person name="Chan C."/>
        </authorList>
    </citation>
    <scope>NUCLEOTIDE SEQUENCE</scope>
</reference>
<sequence length="378" mass="39464">MAASPAAAVPSPTLPPSAPDDAVTNLLATVLAQSVQSGSSLSAEQIQVLQDTMAQLKIVNNEKGQQVPPAAEEAEQAPAPVDTNPPAPAPPAAPPMPKGASAAPLSGLQPPPPKASAPPAGSTAVVALQEPANSSTHPKEYRAFQRFCENSKGADEMRKVWVQGGPRRMAVFSQFVATGCDPLAMEAALRFKRQREEEDKDEGEYYQWVDILAFHNNDAEKALNFITRRTSTDRNDPTIDEIAVELGVAPAYAASVANLLDGQNGAVGTFPNSSAVLPPSSSGLALEDGASNNSGTPANTKPNPKTKQPGNQGQQPPSKKARAPKPEGSDLEVHVCGEDIAGFVSNWCTAANSAQGQAVKLCGEFLGLVRCELCSCEE</sequence>
<organism evidence="2 3">
    <name type="scientific">Symbiodinium necroappetens</name>
    <dbReference type="NCBI Taxonomy" id="1628268"/>
    <lineage>
        <taxon>Eukaryota</taxon>
        <taxon>Sar</taxon>
        <taxon>Alveolata</taxon>
        <taxon>Dinophyceae</taxon>
        <taxon>Suessiales</taxon>
        <taxon>Symbiodiniaceae</taxon>
        <taxon>Symbiodinium</taxon>
    </lineage>
</organism>
<accession>A0A812Y3J7</accession>
<feature type="compositionally biased region" description="Low complexity" evidence="1">
    <location>
        <begin position="1"/>
        <end position="11"/>
    </location>
</feature>
<protein>
    <submittedName>
        <fullName evidence="2">Uncharacterized protein</fullName>
    </submittedName>
</protein>
<dbReference type="AlphaFoldDB" id="A0A812Y3J7"/>
<feature type="compositionally biased region" description="Low complexity" evidence="1">
    <location>
        <begin position="65"/>
        <end position="82"/>
    </location>
</feature>
<evidence type="ECO:0000256" key="1">
    <source>
        <dbReference type="SAM" id="MobiDB-lite"/>
    </source>
</evidence>
<feature type="compositionally biased region" description="Pro residues" evidence="1">
    <location>
        <begin position="83"/>
        <end position="97"/>
    </location>
</feature>
<evidence type="ECO:0000313" key="2">
    <source>
        <dbReference type="EMBL" id="CAE7763602.1"/>
    </source>
</evidence>
<dbReference type="EMBL" id="CAJNJA010040148">
    <property type="protein sequence ID" value="CAE7763602.1"/>
    <property type="molecule type" value="Genomic_DNA"/>
</dbReference>
<feature type="region of interest" description="Disordered" evidence="1">
    <location>
        <begin position="277"/>
        <end position="330"/>
    </location>
</feature>
<comment type="caution">
    <text evidence="2">The sequence shown here is derived from an EMBL/GenBank/DDBJ whole genome shotgun (WGS) entry which is preliminary data.</text>
</comment>
<dbReference type="OrthoDB" id="433296at2759"/>
<name>A0A812Y3J7_9DINO</name>
<gene>
    <name evidence="2" type="ORF">SNEC2469_LOCUS22243</name>
</gene>
<dbReference type="Proteomes" id="UP000601435">
    <property type="component" value="Unassembled WGS sequence"/>
</dbReference>
<feature type="region of interest" description="Disordered" evidence="1">
    <location>
        <begin position="1"/>
        <end position="20"/>
    </location>
</feature>
<feature type="region of interest" description="Disordered" evidence="1">
    <location>
        <begin position="60"/>
        <end position="123"/>
    </location>
</feature>
<keyword evidence="3" id="KW-1185">Reference proteome</keyword>
<proteinExistence type="predicted"/>
<feature type="compositionally biased region" description="Polar residues" evidence="1">
    <location>
        <begin position="290"/>
        <end position="317"/>
    </location>
</feature>
<evidence type="ECO:0000313" key="3">
    <source>
        <dbReference type="Proteomes" id="UP000601435"/>
    </source>
</evidence>